<dbReference type="AlphaFoldDB" id="A0A0P4WA81"/>
<evidence type="ECO:0000256" key="2">
    <source>
        <dbReference type="ARBA" id="ARBA00022540"/>
    </source>
</evidence>
<reference evidence="6" key="1">
    <citation type="submission" date="2015-09" db="EMBL/GenBank/DDBJ databases">
        <title>Scylla olivacea transcriptome.</title>
        <authorList>
            <person name="Ikhwanuddin M."/>
        </authorList>
    </citation>
    <scope>NUCLEOTIDE SEQUENCE</scope>
</reference>
<dbReference type="InterPro" id="IPR016024">
    <property type="entry name" value="ARM-type_fold"/>
</dbReference>
<organism evidence="6">
    <name type="scientific">Scylla olivacea</name>
    <name type="common">Orange mud crab</name>
    <name type="synonym">Cancer olivacea</name>
    <dbReference type="NCBI Taxonomy" id="85551"/>
    <lineage>
        <taxon>Eukaryota</taxon>
        <taxon>Metazoa</taxon>
        <taxon>Ecdysozoa</taxon>
        <taxon>Arthropoda</taxon>
        <taxon>Crustacea</taxon>
        <taxon>Multicrustacea</taxon>
        <taxon>Malacostraca</taxon>
        <taxon>Eumalacostraca</taxon>
        <taxon>Eucarida</taxon>
        <taxon>Decapoda</taxon>
        <taxon>Pleocyemata</taxon>
        <taxon>Brachyura</taxon>
        <taxon>Eubrachyura</taxon>
        <taxon>Portunoidea</taxon>
        <taxon>Portunidae</taxon>
        <taxon>Portuninae</taxon>
        <taxon>Scylla</taxon>
    </lineage>
</organism>
<dbReference type="Gene3D" id="1.25.40.180">
    <property type="match status" value="1"/>
</dbReference>
<comment type="similarity">
    <text evidence="1">Belongs to the eukaryotic initiation factor 4G family.</text>
</comment>
<protein>
    <recommendedName>
        <fullName evidence="5">MIF4G domain-containing protein</fullName>
    </recommendedName>
</protein>
<dbReference type="Pfam" id="PF02854">
    <property type="entry name" value="MIF4G"/>
    <property type="match status" value="1"/>
</dbReference>
<evidence type="ECO:0000256" key="1">
    <source>
        <dbReference type="ARBA" id="ARBA00005775"/>
    </source>
</evidence>
<dbReference type="GO" id="GO:0003729">
    <property type="term" value="F:mRNA binding"/>
    <property type="evidence" value="ECO:0007669"/>
    <property type="project" value="TreeGrafter"/>
</dbReference>
<dbReference type="GO" id="GO:0016281">
    <property type="term" value="C:eukaryotic translation initiation factor 4F complex"/>
    <property type="evidence" value="ECO:0007669"/>
    <property type="project" value="TreeGrafter"/>
</dbReference>
<keyword evidence="3" id="KW-0648">Protein biosynthesis</keyword>
<dbReference type="GO" id="GO:0003743">
    <property type="term" value="F:translation initiation factor activity"/>
    <property type="evidence" value="ECO:0007669"/>
    <property type="project" value="UniProtKB-KW"/>
</dbReference>
<dbReference type="EMBL" id="GDRN01060692">
    <property type="protein sequence ID" value="JAI65318.1"/>
    <property type="molecule type" value="Transcribed_RNA"/>
</dbReference>
<keyword evidence="2" id="KW-0396">Initiation factor</keyword>
<accession>A0A0P4WA81</accession>
<evidence type="ECO:0000259" key="5">
    <source>
        <dbReference type="SMART" id="SM00543"/>
    </source>
</evidence>
<sequence length="263" mass="29639">MPEGPSLDMVGESSSGQPTLHRCDNPWKPNGQHGQSEVYRRMLGILNRVTQQSLGIFLEQARELPLSDPTHLPDILSLLLEKSQDEPMFAPIYARLCRDLAASTGIQRDLITACKDHFMENYQQLLHYNHIFEGPISSQIIHEEILARKRFVGHLKFISELHKVGVVPGDQVAAMAETFLEHGDDRSFEGLCRLLSFSGLSLSRSHEELVNRCCSYLEACLAGGSLNPRLRFLAQDILHLRNNGWRLQEGNRILPPPGRNVRG</sequence>
<dbReference type="InterPro" id="IPR003890">
    <property type="entry name" value="MIF4G-like_typ-3"/>
</dbReference>
<dbReference type="PANTHER" id="PTHR23253:SF9">
    <property type="entry name" value="EUKARYOTIC TRANSLATION INITIATION FACTOR 4 GAMMA 2"/>
    <property type="match status" value="1"/>
</dbReference>
<dbReference type="PANTHER" id="PTHR23253">
    <property type="entry name" value="EUKARYOTIC TRANSLATION INITIATION FACTOR 4 GAMMA"/>
    <property type="match status" value="1"/>
</dbReference>
<evidence type="ECO:0000256" key="3">
    <source>
        <dbReference type="ARBA" id="ARBA00022917"/>
    </source>
</evidence>
<evidence type="ECO:0000313" key="6">
    <source>
        <dbReference type="EMBL" id="JAI65318.1"/>
    </source>
</evidence>
<feature type="region of interest" description="Disordered" evidence="4">
    <location>
        <begin position="1"/>
        <end position="33"/>
    </location>
</feature>
<name>A0A0P4WA81_SCYOL</name>
<dbReference type="SMART" id="SM00543">
    <property type="entry name" value="MIF4G"/>
    <property type="match status" value="1"/>
</dbReference>
<proteinExistence type="inferred from homology"/>
<dbReference type="SUPFAM" id="SSF48371">
    <property type="entry name" value="ARM repeat"/>
    <property type="match status" value="1"/>
</dbReference>
<evidence type="ECO:0000256" key="4">
    <source>
        <dbReference type="SAM" id="MobiDB-lite"/>
    </source>
</evidence>
<feature type="domain" description="MIF4G" evidence="5">
    <location>
        <begin position="39"/>
        <end position="244"/>
    </location>
</feature>